<protein>
    <submittedName>
        <fullName evidence="6">LysR family carnitine catabolism transcriptional activator</fullName>
    </submittedName>
</protein>
<keyword evidence="7" id="KW-1185">Reference proteome</keyword>
<proteinExistence type="inferred from homology"/>
<dbReference type="InterPro" id="IPR036390">
    <property type="entry name" value="WH_DNA-bd_sf"/>
</dbReference>
<dbReference type="PANTHER" id="PTHR30419:SF30">
    <property type="entry name" value="LYSR FAMILY TRANSCRIPTIONAL REGULATOR"/>
    <property type="match status" value="1"/>
</dbReference>
<name>A0ABV2Q4D3_9BURK</name>
<dbReference type="Gene3D" id="3.40.190.290">
    <property type="match status" value="1"/>
</dbReference>
<evidence type="ECO:0000259" key="5">
    <source>
        <dbReference type="PROSITE" id="PS50931"/>
    </source>
</evidence>
<keyword evidence="3" id="KW-0238">DNA-binding</keyword>
<dbReference type="InterPro" id="IPR050950">
    <property type="entry name" value="HTH-type_LysR_regulators"/>
</dbReference>
<dbReference type="Proteomes" id="UP001549320">
    <property type="component" value="Unassembled WGS sequence"/>
</dbReference>
<dbReference type="InterPro" id="IPR005119">
    <property type="entry name" value="LysR_subst-bd"/>
</dbReference>
<gene>
    <name evidence="6" type="ORF">ABIE13_000994</name>
</gene>
<reference evidence="6 7" key="1">
    <citation type="submission" date="2024-06" db="EMBL/GenBank/DDBJ databases">
        <title>Sorghum-associated microbial communities from plants grown in Nebraska, USA.</title>
        <authorList>
            <person name="Schachtman D."/>
        </authorList>
    </citation>
    <scope>NUCLEOTIDE SEQUENCE [LARGE SCALE GENOMIC DNA]</scope>
    <source>
        <strain evidence="6 7">2709</strain>
    </source>
</reference>
<dbReference type="Pfam" id="PF00126">
    <property type="entry name" value="HTH_1"/>
    <property type="match status" value="1"/>
</dbReference>
<evidence type="ECO:0000256" key="4">
    <source>
        <dbReference type="ARBA" id="ARBA00023163"/>
    </source>
</evidence>
<dbReference type="PROSITE" id="PS50931">
    <property type="entry name" value="HTH_LYSR"/>
    <property type="match status" value="1"/>
</dbReference>
<evidence type="ECO:0000256" key="2">
    <source>
        <dbReference type="ARBA" id="ARBA00023015"/>
    </source>
</evidence>
<organism evidence="6 7">
    <name type="scientific">Ottowia thiooxydans</name>
    <dbReference type="NCBI Taxonomy" id="219182"/>
    <lineage>
        <taxon>Bacteria</taxon>
        <taxon>Pseudomonadati</taxon>
        <taxon>Pseudomonadota</taxon>
        <taxon>Betaproteobacteria</taxon>
        <taxon>Burkholderiales</taxon>
        <taxon>Comamonadaceae</taxon>
        <taxon>Ottowia</taxon>
    </lineage>
</organism>
<dbReference type="EMBL" id="JBEPSH010000002">
    <property type="protein sequence ID" value="MET4575894.1"/>
    <property type="molecule type" value="Genomic_DNA"/>
</dbReference>
<dbReference type="InterPro" id="IPR000847">
    <property type="entry name" value="LysR_HTH_N"/>
</dbReference>
<evidence type="ECO:0000313" key="6">
    <source>
        <dbReference type="EMBL" id="MET4575894.1"/>
    </source>
</evidence>
<dbReference type="Pfam" id="PF03466">
    <property type="entry name" value="LysR_substrate"/>
    <property type="match status" value="1"/>
</dbReference>
<dbReference type="RefSeq" id="WP_354441664.1">
    <property type="nucleotide sequence ID" value="NZ_JBEPSH010000002.1"/>
</dbReference>
<dbReference type="CDD" id="cd08440">
    <property type="entry name" value="PBP2_LTTR_like_4"/>
    <property type="match status" value="1"/>
</dbReference>
<evidence type="ECO:0000256" key="1">
    <source>
        <dbReference type="ARBA" id="ARBA00009437"/>
    </source>
</evidence>
<feature type="domain" description="HTH lysR-type" evidence="5">
    <location>
        <begin position="8"/>
        <end position="65"/>
    </location>
</feature>
<evidence type="ECO:0000256" key="3">
    <source>
        <dbReference type="ARBA" id="ARBA00023125"/>
    </source>
</evidence>
<evidence type="ECO:0000313" key="7">
    <source>
        <dbReference type="Proteomes" id="UP001549320"/>
    </source>
</evidence>
<dbReference type="Gene3D" id="1.10.10.10">
    <property type="entry name" value="Winged helix-like DNA-binding domain superfamily/Winged helix DNA-binding domain"/>
    <property type="match status" value="1"/>
</dbReference>
<dbReference type="PANTHER" id="PTHR30419">
    <property type="entry name" value="HTH-TYPE TRANSCRIPTIONAL REGULATOR YBHD"/>
    <property type="match status" value="1"/>
</dbReference>
<dbReference type="InterPro" id="IPR036388">
    <property type="entry name" value="WH-like_DNA-bd_sf"/>
</dbReference>
<dbReference type="SUPFAM" id="SSF53850">
    <property type="entry name" value="Periplasmic binding protein-like II"/>
    <property type="match status" value="1"/>
</dbReference>
<keyword evidence="2" id="KW-0805">Transcription regulation</keyword>
<dbReference type="SUPFAM" id="SSF46785">
    <property type="entry name" value="Winged helix' DNA-binding domain"/>
    <property type="match status" value="1"/>
</dbReference>
<comment type="caution">
    <text evidence="6">The sequence shown here is derived from an EMBL/GenBank/DDBJ whole genome shotgun (WGS) entry which is preliminary data.</text>
</comment>
<comment type="similarity">
    <text evidence="1">Belongs to the LysR transcriptional regulatory family.</text>
</comment>
<keyword evidence="4" id="KW-0804">Transcription</keyword>
<sequence length="306" mass="32482">MTSAQQTLSIPELEAVLLVAETRNFRMAAERAFISQPALSRRVQAAEQKINARLFDRTKHSVALTDAGAELVPIAQRMLSEFRHSLSDLSEFIAGRRGSVTVWALPSIAAALLPPAARAFQQTHSKVRLLIQSASARQVTQAVADGGADFGLSVAVPDSPGGIQFDPLLTENFVMICPRGDPLAKRRRVDWSVFASRPFVASGPASSIRLVTDQVLVATGQTLDAQFVADNISVVGAMVAAGVGIAAVPELALRLMDRDRLQSVALHAPTATREIGVLTRQQRSLSSAAQAFLATLQATGAAAINA</sequence>
<accession>A0ABV2Q4D3</accession>